<dbReference type="AlphaFoldDB" id="S8C558"/>
<dbReference type="PANTHER" id="PTHR18460">
    <property type="entry name" value="TEL2 INTERACTING PROTEIN 1 TTI1 FAMILY MEMBER"/>
    <property type="match status" value="1"/>
</dbReference>
<accession>S8C558</accession>
<organism evidence="2 3">
    <name type="scientific">Genlisea aurea</name>
    <dbReference type="NCBI Taxonomy" id="192259"/>
    <lineage>
        <taxon>Eukaryota</taxon>
        <taxon>Viridiplantae</taxon>
        <taxon>Streptophyta</taxon>
        <taxon>Embryophyta</taxon>
        <taxon>Tracheophyta</taxon>
        <taxon>Spermatophyta</taxon>
        <taxon>Magnoliopsida</taxon>
        <taxon>eudicotyledons</taxon>
        <taxon>Gunneridae</taxon>
        <taxon>Pentapetalae</taxon>
        <taxon>asterids</taxon>
        <taxon>lamiids</taxon>
        <taxon>Lamiales</taxon>
        <taxon>Lentibulariaceae</taxon>
        <taxon>Genlisea</taxon>
    </lineage>
</organism>
<name>S8C558_9LAMI</name>
<dbReference type="InterPro" id="IPR057567">
    <property type="entry name" value="TPR_TTI1_C"/>
</dbReference>
<feature type="domain" description="TTI1 C-terminal TPR" evidence="1">
    <location>
        <begin position="258"/>
        <end position="486"/>
    </location>
</feature>
<dbReference type="GO" id="GO:0005737">
    <property type="term" value="C:cytoplasm"/>
    <property type="evidence" value="ECO:0007669"/>
    <property type="project" value="TreeGrafter"/>
</dbReference>
<comment type="caution">
    <text evidence="2">The sequence shown here is derived from an EMBL/GenBank/DDBJ whole genome shotgun (WGS) entry which is preliminary data.</text>
</comment>
<dbReference type="EMBL" id="AUSU01006560">
    <property type="protein sequence ID" value="EPS61844.1"/>
    <property type="molecule type" value="Genomic_DNA"/>
</dbReference>
<dbReference type="InterPro" id="IPR016024">
    <property type="entry name" value="ARM-type_fold"/>
</dbReference>
<dbReference type="SUPFAM" id="SSF48371">
    <property type="entry name" value="ARM repeat"/>
    <property type="match status" value="1"/>
</dbReference>
<reference evidence="2 3" key="1">
    <citation type="journal article" date="2013" name="BMC Genomics">
        <title>The miniature genome of a carnivorous plant Genlisea aurea contains a low number of genes and short non-coding sequences.</title>
        <authorList>
            <person name="Leushkin E.V."/>
            <person name="Sutormin R.A."/>
            <person name="Nabieva E.R."/>
            <person name="Penin A.A."/>
            <person name="Kondrashov A.S."/>
            <person name="Logacheva M.D."/>
        </authorList>
    </citation>
    <scope>NUCLEOTIDE SEQUENCE [LARGE SCALE GENOMIC DNA]</scope>
</reference>
<protein>
    <recommendedName>
        <fullName evidence="1">TTI1 C-terminal TPR domain-containing protein</fullName>
    </recommendedName>
</protein>
<proteinExistence type="predicted"/>
<dbReference type="Proteomes" id="UP000015453">
    <property type="component" value="Unassembled WGS sequence"/>
</dbReference>
<keyword evidence="3" id="KW-1185">Reference proteome</keyword>
<evidence type="ECO:0000259" key="1">
    <source>
        <dbReference type="Pfam" id="PF24181"/>
    </source>
</evidence>
<dbReference type="Pfam" id="PF24181">
    <property type="entry name" value="TPR_TTI1_C"/>
    <property type="match status" value="1"/>
</dbReference>
<sequence length="551" mass="61178">FFFFFFFHEQVIIEGIGVFNICLDKEFSSCGFLSSSLYLLLENVICSNFHVRTAADNVLHVISGLQNCPTVGHLVLENADYVVDSICRQLRSLDLNPHVPNVLGAMLSYIGVADKILPLLEEPMNSVSVELEILGRQRRPNLTLPFLTAVAEICKASKYEAKELPGQAELFRNEIRSKTSRPESTLGKVTIMTRIRVSIFSSSDVRQFFSGEERSATGVADMTEEEWESTVFTLNDSKRYRRIVGSIAGSCIATATPLIASDNPAECSTALDVIDDGILVLSQVEKAYRYETEAKETVIEALESLSFHRLVDGLKNVCEDEASENRLLPAMNKIWPFLINCFRTDNLLSIKKCCRTISTAVRTCGGDFFVRRFLTDGGHIWSFLTASPYRKKKHHSRIPLRLPYRKAPVSDDPPSETSALNVQAAILEMIADLSGDRTSSKALEAVFKKVCGMTVGIACSGGAKRLHPACENALLGLASMDSDTVWLLLCDVYYSRKGFPEKEEPPPPEGFPEIGRLLPPAKSSKEYLHVVYGGQNFGFHDDVDFDAVEKV</sequence>
<feature type="non-terminal residue" evidence="2">
    <location>
        <position position="1"/>
    </location>
</feature>
<gene>
    <name evidence="2" type="ORF">M569_12949</name>
</gene>
<dbReference type="InterPro" id="IPR052587">
    <property type="entry name" value="TELO2-interacting_protein_1"/>
</dbReference>
<feature type="non-terminal residue" evidence="2">
    <location>
        <position position="551"/>
    </location>
</feature>
<dbReference type="InterPro" id="IPR049362">
    <property type="entry name" value="TTI1_rpt"/>
</dbReference>
<dbReference type="PANTHER" id="PTHR18460:SF3">
    <property type="entry name" value="TELO2-INTERACTING PROTEIN 1 HOMOLOG"/>
    <property type="match status" value="1"/>
</dbReference>
<evidence type="ECO:0000313" key="3">
    <source>
        <dbReference type="Proteomes" id="UP000015453"/>
    </source>
</evidence>
<dbReference type="Pfam" id="PF21547">
    <property type="entry name" value="TTI1"/>
    <property type="match status" value="1"/>
</dbReference>
<evidence type="ECO:0000313" key="2">
    <source>
        <dbReference type="EMBL" id="EPS61844.1"/>
    </source>
</evidence>
<dbReference type="OrthoDB" id="49511at2759"/>